<comment type="subunit">
    <text evidence="13">Interacts with the Sec translocase complex via SecD. Specifically interacts with transmembrane segments of nascent integral membrane proteins during membrane integration.</text>
</comment>
<dbReference type="Gene3D" id="2.70.98.90">
    <property type="match status" value="1"/>
</dbReference>
<dbReference type="CDD" id="cd20070">
    <property type="entry name" value="5TM_YidC_Alb3"/>
    <property type="match status" value="1"/>
</dbReference>
<feature type="transmembrane region" description="Helical" evidence="13">
    <location>
        <begin position="382"/>
        <end position="402"/>
    </location>
</feature>
<evidence type="ECO:0000256" key="4">
    <source>
        <dbReference type="ARBA" id="ARBA00022448"/>
    </source>
</evidence>
<evidence type="ECO:0000256" key="9">
    <source>
        <dbReference type="ARBA" id="ARBA00023136"/>
    </source>
</evidence>
<evidence type="ECO:0000256" key="13">
    <source>
        <dbReference type="HAMAP-Rule" id="MF_01810"/>
    </source>
</evidence>
<feature type="region of interest" description="Disordered" evidence="14">
    <location>
        <begin position="36"/>
        <end position="94"/>
    </location>
</feature>
<dbReference type="InterPro" id="IPR028053">
    <property type="entry name" value="Membr_insert_YidC_N"/>
</dbReference>
<feature type="transmembrane region" description="Helical" evidence="13">
    <location>
        <begin position="6"/>
        <end position="25"/>
    </location>
</feature>
<keyword evidence="10 13" id="KW-0143">Chaperone</keyword>
<evidence type="ECO:0000259" key="16">
    <source>
        <dbReference type="Pfam" id="PF14849"/>
    </source>
</evidence>
<reference evidence="17 18" key="1">
    <citation type="submission" date="2020-08" db="EMBL/GenBank/DDBJ databases">
        <title>Genomic Encyclopedia of Type Strains, Phase IV (KMG-IV): sequencing the most valuable type-strain genomes for metagenomic binning, comparative biology and taxonomic classification.</title>
        <authorList>
            <person name="Goeker M."/>
        </authorList>
    </citation>
    <scope>NUCLEOTIDE SEQUENCE [LARGE SCALE GENOMIC DNA]</scope>
    <source>
        <strain evidence="17 18">DSM 28101</strain>
    </source>
</reference>
<keyword evidence="7 13" id="KW-0653">Protein transport</keyword>
<dbReference type="CDD" id="cd19961">
    <property type="entry name" value="EcYidC-like_peri"/>
    <property type="match status" value="1"/>
</dbReference>
<evidence type="ECO:0000256" key="14">
    <source>
        <dbReference type="SAM" id="MobiDB-lite"/>
    </source>
</evidence>
<keyword evidence="9 13" id="KW-0472">Membrane</keyword>
<feature type="compositionally biased region" description="Low complexity" evidence="14">
    <location>
        <begin position="36"/>
        <end position="68"/>
    </location>
</feature>
<keyword evidence="4 13" id="KW-0813">Transport</keyword>
<keyword evidence="18" id="KW-1185">Reference proteome</keyword>
<keyword evidence="8 13" id="KW-1133">Transmembrane helix</keyword>
<dbReference type="EMBL" id="JACIDZ010000015">
    <property type="protein sequence ID" value="MBB4123954.1"/>
    <property type="molecule type" value="Genomic_DNA"/>
</dbReference>
<evidence type="ECO:0000256" key="7">
    <source>
        <dbReference type="ARBA" id="ARBA00022927"/>
    </source>
</evidence>
<evidence type="ECO:0000256" key="11">
    <source>
        <dbReference type="ARBA" id="ARBA00033245"/>
    </source>
</evidence>
<organism evidence="17 18">
    <name type="scientific">Martelella radicis</name>
    <dbReference type="NCBI Taxonomy" id="1397476"/>
    <lineage>
        <taxon>Bacteria</taxon>
        <taxon>Pseudomonadati</taxon>
        <taxon>Pseudomonadota</taxon>
        <taxon>Alphaproteobacteria</taxon>
        <taxon>Hyphomicrobiales</taxon>
        <taxon>Aurantimonadaceae</taxon>
        <taxon>Martelella</taxon>
    </lineage>
</organism>
<name>A0A7W6PCQ6_9HYPH</name>
<dbReference type="GO" id="GO:0032977">
    <property type="term" value="F:membrane insertase activity"/>
    <property type="evidence" value="ECO:0007669"/>
    <property type="project" value="InterPro"/>
</dbReference>
<evidence type="ECO:0000256" key="2">
    <source>
        <dbReference type="ARBA" id="ARBA00010527"/>
    </source>
</evidence>
<keyword evidence="6 13" id="KW-0812">Transmembrane</keyword>
<evidence type="ECO:0000256" key="10">
    <source>
        <dbReference type="ARBA" id="ARBA00023186"/>
    </source>
</evidence>
<accession>A0A7W6PCQ6</accession>
<evidence type="ECO:0000313" key="17">
    <source>
        <dbReference type="EMBL" id="MBB4123954.1"/>
    </source>
</evidence>
<dbReference type="Pfam" id="PF14849">
    <property type="entry name" value="YidC_periplas"/>
    <property type="match status" value="1"/>
</dbReference>
<sequence>MENNRNSIIAIALTVLVVLAWQFLYMGPRLEEQRAAQEQAAQQQAAQEQTVSTNNAAGSASGSGAAGSTAGGGSDAVFSQAGAQQETAPRVKIETPALSGSINLAGARIDDIKLKDYHVTVDPTSPIVTLFSPADTENGYFAELGFVQGENSGSVPGPQTVWTLEKGDTLTPSTPVELSYTNDSGLTFHRTISIDDDYMITMDDTVTNASDKQVTVNPYGRITRFNLPDEPSAWVLHEGFLGVMTPDGGITEDTYKNVADENETYTGSNGGWFGVTDKYWGTAIIPQSDMNYDVRFSHFNDGRARYQADYSDNQPLTIAAGQSADLKTMVFAGAKVTNILTQYQKQYNIPLFDRMIDWGWLWFITKPLFQLMDFIYHQVGNFGVAILITTVIIKLLFFPLASKQYASMANMKRMQPKMTELKEQYGDDRMGLQKAMMELYKKEKINPVAGCWPVLLQIPIFFALYKVLYVTIEMRHAPFFGWIQDLSAPDPTSLFNLFGLLPWGVPAFLAIGAWPLIMGFTMWLQMRMNPTPPDKTQAMIFNWMPVVFTYMLAQFPAGLVIYYAWNNSLSILQQSIIMKRHGVKIELFDNLKGLFRRKKPASE</sequence>
<dbReference type="InterPro" id="IPR019998">
    <property type="entry name" value="Membr_insert_YidC"/>
</dbReference>
<evidence type="ECO:0000259" key="15">
    <source>
        <dbReference type="Pfam" id="PF02096"/>
    </source>
</evidence>
<dbReference type="GO" id="GO:0005886">
    <property type="term" value="C:plasma membrane"/>
    <property type="evidence" value="ECO:0007669"/>
    <property type="project" value="UniProtKB-SubCell"/>
</dbReference>
<feature type="transmembrane region" description="Helical" evidence="13">
    <location>
        <begin position="545"/>
        <end position="565"/>
    </location>
</feature>
<dbReference type="GO" id="GO:0015031">
    <property type="term" value="P:protein transport"/>
    <property type="evidence" value="ECO:0007669"/>
    <property type="project" value="UniProtKB-KW"/>
</dbReference>
<evidence type="ECO:0000313" key="18">
    <source>
        <dbReference type="Proteomes" id="UP000530571"/>
    </source>
</evidence>
<dbReference type="RefSeq" id="WP_183489894.1">
    <property type="nucleotide sequence ID" value="NZ_JACIDZ010000015.1"/>
</dbReference>
<dbReference type="Pfam" id="PF02096">
    <property type="entry name" value="60KD_IMP"/>
    <property type="match status" value="1"/>
</dbReference>
<feature type="transmembrane region" description="Helical" evidence="13">
    <location>
        <begin position="445"/>
        <end position="465"/>
    </location>
</feature>
<comment type="caution">
    <text evidence="17">The sequence shown here is derived from an EMBL/GenBank/DDBJ whole genome shotgun (WGS) entry which is preliminary data.</text>
</comment>
<dbReference type="GO" id="GO:0051205">
    <property type="term" value="P:protein insertion into membrane"/>
    <property type="evidence" value="ECO:0007669"/>
    <property type="project" value="TreeGrafter"/>
</dbReference>
<dbReference type="HAMAP" id="MF_01810">
    <property type="entry name" value="YidC_type1"/>
    <property type="match status" value="1"/>
</dbReference>
<evidence type="ECO:0000256" key="8">
    <source>
        <dbReference type="ARBA" id="ARBA00022989"/>
    </source>
</evidence>
<dbReference type="InterPro" id="IPR001708">
    <property type="entry name" value="YidC/ALB3/OXA1/COX18"/>
</dbReference>
<feature type="transmembrane region" description="Helical" evidence="13">
    <location>
        <begin position="503"/>
        <end position="524"/>
    </location>
</feature>
<feature type="domain" description="Membrane insertase YidC N-terminal" evidence="16">
    <location>
        <begin position="90"/>
        <end position="371"/>
    </location>
</feature>
<evidence type="ECO:0000256" key="1">
    <source>
        <dbReference type="ARBA" id="ARBA00004429"/>
    </source>
</evidence>
<evidence type="ECO:0000256" key="3">
    <source>
        <dbReference type="ARBA" id="ARBA00015325"/>
    </source>
</evidence>
<dbReference type="PANTHER" id="PTHR12428:SF65">
    <property type="entry name" value="CYTOCHROME C OXIDASE ASSEMBLY PROTEIN COX18, MITOCHONDRIAL"/>
    <property type="match status" value="1"/>
</dbReference>
<dbReference type="InterPro" id="IPR038221">
    <property type="entry name" value="YidC_periplasmic_sf"/>
</dbReference>
<comment type="similarity">
    <text evidence="2 13">Belongs to the OXA1/ALB3/YidC family. Type 1 subfamily.</text>
</comment>
<gene>
    <name evidence="13" type="primary">yidC</name>
    <name evidence="17" type="ORF">GGR30_003903</name>
</gene>
<dbReference type="InterPro" id="IPR028055">
    <property type="entry name" value="YidC/Oxa/ALB_C"/>
</dbReference>
<dbReference type="PANTHER" id="PTHR12428">
    <property type="entry name" value="OXA1"/>
    <property type="match status" value="1"/>
</dbReference>
<protein>
    <recommendedName>
        <fullName evidence="3 13">Membrane protein insertase YidC</fullName>
    </recommendedName>
    <alternativeName>
        <fullName evidence="12 13">Foldase YidC</fullName>
    </alternativeName>
    <alternativeName>
        <fullName evidence="11 13">Membrane integrase YidC</fullName>
    </alternativeName>
    <alternativeName>
        <fullName evidence="13">Membrane protein YidC</fullName>
    </alternativeName>
</protein>
<feature type="domain" description="Membrane insertase YidC/Oxa/ALB C-terminal" evidence="15">
    <location>
        <begin position="382"/>
        <end position="579"/>
    </location>
</feature>
<dbReference type="PRINTS" id="PR01900">
    <property type="entry name" value="YIDCPROTEIN"/>
</dbReference>
<evidence type="ECO:0000256" key="6">
    <source>
        <dbReference type="ARBA" id="ARBA00022692"/>
    </source>
</evidence>
<evidence type="ECO:0000256" key="5">
    <source>
        <dbReference type="ARBA" id="ARBA00022475"/>
    </source>
</evidence>
<proteinExistence type="inferred from homology"/>
<dbReference type="InterPro" id="IPR047196">
    <property type="entry name" value="YidC_ALB_C"/>
</dbReference>
<comment type="subcellular location">
    <subcellularLocation>
        <location evidence="1">Cell inner membrane</location>
        <topology evidence="1">Multi-pass membrane protein</topology>
    </subcellularLocation>
    <subcellularLocation>
        <location evidence="13">Cell membrane</location>
        <topology evidence="13">Multi-pass membrane protein</topology>
    </subcellularLocation>
</comment>
<evidence type="ECO:0000256" key="12">
    <source>
        <dbReference type="ARBA" id="ARBA00033342"/>
    </source>
</evidence>
<dbReference type="NCBIfam" id="TIGR03592">
    <property type="entry name" value="yidC_oxa1_cterm"/>
    <property type="match status" value="1"/>
</dbReference>
<comment type="function">
    <text evidence="13">Required for the insertion and/or proper folding and/or complex formation of integral membrane proteins into the membrane. Involved in integration of membrane proteins that insert both dependently and independently of the Sec translocase complex, as well as at least some lipoproteins. Aids folding of multispanning membrane proteins.</text>
</comment>
<keyword evidence="5 13" id="KW-1003">Cell membrane</keyword>
<dbReference type="Proteomes" id="UP000530571">
    <property type="component" value="Unassembled WGS sequence"/>
</dbReference>
<dbReference type="NCBIfam" id="NF002353">
    <property type="entry name" value="PRK01318.1-4"/>
    <property type="match status" value="1"/>
</dbReference>
<dbReference type="PRINTS" id="PR00701">
    <property type="entry name" value="60KDINNERMP"/>
</dbReference>
<dbReference type="AlphaFoldDB" id="A0A7W6PCQ6"/>
<dbReference type="NCBIfam" id="TIGR03593">
    <property type="entry name" value="yidC_nterm"/>
    <property type="match status" value="1"/>
</dbReference>